<feature type="region of interest" description="Disordered" evidence="1">
    <location>
        <begin position="61"/>
        <end position="97"/>
    </location>
</feature>
<feature type="region of interest" description="Disordered" evidence="1">
    <location>
        <begin position="1"/>
        <end position="23"/>
    </location>
</feature>
<reference evidence="2 3" key="1">
    <citation type="submission" date="2024-01" db="EMBL/GenBank/DDBJ databases">
        <authorList>
            <person name="Waweru B."/>
        </authorList>
    </citation>
    <scope>NUCLEOTIDE SEQUENCE [LARGE SCALE GENOMIC DNA]</scope>
</reference>
<sequence>MKRQRSKGKEGNKPKFIKHMQRSVTRRNHMIINLILPIASHLRSLINPMNAYFIDSKQNIASSTDSNSAKPAHPHCRPSPTPLNEGRGSTIGLGDSG</sequence>
<keyword evidence="3" id="KW-1185">Reference proteome</keyword>
<organism evidence="2 3">
    <name type="scientific">Dovyalis caffra</name>
    <dbReference type="NCBI Taxonomy" id="77055"/>
    <lineage>
        <taxon>Eukaryota</taxon>
        <taxon>Viridiplantae</taxon>
        <taxon>Streptophyta</taxon>
        <taxon>Embryophyta</taxon>
        <taxon>Tracheophyta</taxon>
        <taxon>Spermatophyta</taxon>
        <taxon>Magnoliopsida</taxon>
        <taxon>eudicotyledons</taxon>
        <taxon>Gunneridae</taxon>
        <taxon>Pentapetalae</taxon>
        <taxon>rosids</taxon>
        <taxon>fabids</taxon>
        <taxon>Malpighiales</taxon>
        <taxon>Salicaceae</taxon>
        <taxon>Flacourtieae</taxon>
        <taxon>Dovyalis</taxon>
    </lineage>
</organism>
<dbReference type="EMBL" id="CAWUPB010000222">
    <property type="protein sequence ID" value="CAK7323992.1"/>
    <property type="molecule type" value="Genomic_DNA"/>
</dbReference>
<name>A0AAV1QTY6_9ROSI</name>
<protein>
    <submittedName>
        <fullName evidence="2">Uncharacterized protein</fullName>
    </submittedName>
</protein>
<evidence type="ECO:0000313" key="3">
    <source>
        <dbReference type="Proteomes" id="UP001314170"/>
    </source>
</evidence>
<evidence type="ECO:0000256" key="1">
    <source>
        <dbReference type="SAM" id="MobiDB-lite"/>
    </source>
</evidence>
<accession>A0AAV1QTY6</accession>
<proteinExistence type="predicted"/>
<gene>
    <name evidence="2" type="ORF">DCAF_LOCUS1626</name>
</gene>
<dbReference type="AlphaFoldDB" id="A0AAV1QTY6"/>
<comment type="caution">
    <text evidence="2">The sequence shown here is derived from an EMBL/GenBank/DDBJ whole genome shotgun (WGS) entry which is preliminary data.</text>
</comment>
<evidence type="ECO:0000313" key="2">
    <source>
        <dbReference type="EMBL" id="CAK7323992.1"/>
    </source>
</evidence>
<dbReference type="Proteomes" id="UP001314170">
    <property type="component" value="Unassembled WGS sequence"/>
</dbReference>